<evidence type="ECO:0000313" key="2">
    <source>
        <dbReference type="EMBL" id="SHN01849.1"/>
    </source>
</evidence>
<reference evidence="3" key="1">
    <citation type="submission" date="2016-11" db="EMBL/GenBank/DDBJ databases">
        <authorList>
            <person name="Varghese N."/>
            <person name="Submissions S."/>
        </authorList>
    </citation>
    <scope>NUCLEOTIDE SEQUENCE [LARGE SCALE GENOMIC DNA]</scope>
    <source>
        <strain evidence="3">ACAM 48</strain>
    </source>
</reference>
<keyword evidence="2" id="KW-0808">Transferase</keyword>
<dbReference type="Pfam" id="PF04230">
    <property type="entry name" value="PS_pyruv_trans"/>
    <property type="match status" value="1"/>
</dbReference>
<organism evidence="2 3">
    <name type="scientific">Salegentibacter salegens</name>
    <dbReference type="NCBI Taxonomy" id="143223"/>
    <lineage>
        <taxon>Bacteria</taxon>
        <taxon>Pseudomonadati</taxon>
        <taxon>Bacteroidota</taxon>
        <taxon>Flavobacteriia</taxon>
        <taxon>Flavobacteriales</taxon>
        <taxon>Flavobacteriaceae</taxon>
        <taxon>Salegentibacter</taxon>
    </lineage>
</organism>
<feature type="domain" description="Polysaccharide pyruvyl transferase" evidence="1">
    <location>
        <begin position="18"/>
        <end position="329"/>
    </location>
</feature>
<dbReference type="InterPro" id="IPR007345">
    <property type="entry name" value="Polysacch_pyruvyl_Trfase"/>
</dbReference>
<dbReference type="AlphaFoldDB" id="A0A1M7NDW2"/>
<dbReference type="Proteomes" id="UP000190235">
    <property type="component" value="Chromosome I"/>
</dbReference>
<dbReference type="STRING" id="143223.SAMN05878281_3063"/>
<gene>
    <name evidence="2" type="ORF">SAMN05878281_3063</name>
</gene>
<protein>
    <submittedName>
        <fullName evidence="2">Polysaccharide pyruvyl transferase</fullName>
    </submittedName>
</protein>
<dbReference type="RefSeq" id="WP_079736013.1">
    <property type="nucleotide sequence ID" value="NZ_LT670848.1"/>
</dbReference>
<sequence>MTGNKKIVHFLSASDRINYGDLLFPIIFEFYSKNNNIKFYNYGIVKSDLSHFGAAPTKSYRMFQKNVRKYGGNIIVGGGEVLFVDWGTLYAFINFNYSKLLYWYRYSKFEKRYNLTRFLLSNGKVFIPFAPNKSELSTKKEIKIFYNAVGGTFLNSRLKQTYKFKESLLSADYISVRDNRVKKSLSEHNIDSIVSPDSAIFISKIFSKEILKDKISFSPIKFKDDYIFLQIGKPYIPKDIVLFSKDLMKICAELNCKVILCPIGLAPRHEDDVFLRKLAKESYLFEFVMPNSLFDIMFLIANSKMFLGTSLHGLITAQSFEVPFIPLDNRVNKVEEYCKTWTYKNIDSCLPYTDLSKVVKIYKNWDFQSAHAEVVKQINLVTLNFQQIFKNLV</sequence>
<evidence type="ECO:0000259" key="1">
    <source>
        <dbReference type="Pfam" id="PF04230"/>
    </source>
</evidence>
<evidence type="ECO:0000313" key="3">
    <source>
        <dbReference type="Proteomes" id="UP000190235"/>
    </source>
</evidence>
<dbReference type="GO" id="GO:0016740">
    <property type="term" value="F:transferase activity"/>
    <property type="evidence" value="ECO:0007669"/>
    <property type="project" value="UniProtKB-KW"/>
</dbReference>
<proteinExistence type="predicted"/>
<dbReference type="OrthoDB" id="1425928at2"/>
<accession>A0A1M7NDW2</accession>
<keyword evidence="3" id="KW-1185">Reference proteome</keyword>
<name>A0A1M7NDW2_9FLAO</name>
<dbReference type="EMBL" id="LT670848">
    <property type="protein sequence ID" value="SHN01849.1"/>
    <property type="molecule type" value="Genomic_DNA"/>
</dbReference>